<gene>
    <name evidence="4" type="ORF">G4L39_08225</name>
</gene>
<accession>A0A6M1RNY7</accession>
<dbReference type="InterPro" id="IPR003790">
    <property type="entry name" value="GHL10"/>
</dbReference>
<dbReference type="InterPro" id="IPR017853">
    <property type="entry name" value="GH"/>
</dbReference>
<dbReference type="Gene3D" id="3.20.20.80">
    <property type="entry name" value="Glycosidases"/>
    <property type="match status" value="1"/>
</dbReference>
<proteinExistence type="predicted"/>
<dbReference type="Proteomes" id="UP000477311">
    <property type="component" value="Unassembled WGS sequence"/>
</dbReference>
<keyword evidence="1" id="KW-0732">Signal</keyword>
<evidence type="ECO:0000259" key="3">
    <source>
        <dbReference type="Pfam" id="PF02638"/>
    </source>
</evidence>
<dbReference type="PANTHER" id="PTHR43405:SF1">
    <property type="entry name" value="GLYCOSYL HYDROLASE DIGH"/>
    <property type="match status" value="1"/>
</dbReference>
<feature type="compositionally biased region" description="Basic and acidic residues" evidence="2">
    <location>
        <begin position="222"/>
        <end position="238"/>
    </location>
</feature>
<dbReference type="InterPro" id="IPR052177">
    <property type="entry name" value="Divisome_Glycosyl_Hydrolase"/>
</dbReference>
<keyword evidence="4" id="KW-0378">Hydrolase</keyword>
<dbReference type="RefSeq" id="WP_165107373.1">
    <property type="nucleotide sequence ID" value="NZ_JAAKYA010000053.1"/>
</dbReference>
<organism evidence="4 5">
    <name type="scientific">Limisphaera ngatamarikiensis</name>
    <dbReference type="NCBI Taxonomy" id="1324935"/>
    <lineage>
        <taxon>Bacteria</taxon>
        <taxon>Pseudomonadati</taxon>
        <taxon>Verrucomicrobiota</taxon>
        <taxon>Verrucomicrobiia</taxon>
        <taxon>Limisphaerales</taxon>
        <taxon>Limisphaeraceae</taxon>
        <taxon>Limisphaera</taxon>
    </lineage>
</organism>
<feature type="region of interest" description="Disordered" evidence="2">
    <location>
        <begin position="216"/>
        <end position="238"/>
    </location>
</feature>
<dbReference type="GO" id="GO:0016787">
    <property type="term" value="F:hydrolase activity"/>
    <property type="evidence" value="ECO:0007669"/>
    <property type="project" value="UniProtKB-KW"/>
</dbReference>
<evidence type="ECO:0000313" key="5">
    <source>
        <dbReference type="Proteomes" id="UP000477311"/>
    </source>
</evidence>
<evidence type="ECO:0000313" key="4">
    <source>
        <dbReference type="EMBL" id="NGO39383.1"/>
    </source>
</evidence>
<comment type="caution">
    <text evidence="4">The sequence shown here is derived from an EMBL/GenBank/DDBJ whole genome shotgun (WGS) entry which is preliminary data.</text>
</comment>
<keyword evidence="5" id="KW-1185">Reference proteome</keyword>
<feature type="region of interest" description="Disordered" evidence="2">
    <location>
        <begin position="484"/>
        <end position="513"/>
    </location>
</feature>
<name>A0A6M1RNY7_9BACT</name>
<dbReference type="SUPFAM" id="SSF51445">
    <property type="entry name" value="(Trans)glycosidases"/>
    <property type="match status" value="1"/>
</dbReference>
<evidence type="ECO:0000256" key="1">
    <source>
        <dbReference type="ARBA" id="ARBA00022729"/>
    </source>
</evidence>
<protein>
    <submittedName>
        <fullName evidence="4">Family 10 glycosylhydrolase</fullName>
    </submittedName>
</protein>
<dbReference type="AlphaFoldDB" id="A0A6M1RNY7"/>
<dbReference type="PANTHER" id="PTHR43405">
    <property type="entry name" value="GLYCOSYL HYDROLASE DIGH"/>
    <property type="match status" value="1"/>
</dbReference>
<dbReference type="EMBL" id="JAAKYA010000053">
    <property type="protein sequence ID" value="NGO39383.1"/>
    <property type="molecule type" value="Genomic_DNA"/>
</dbReference>
<sequence length="513" mass="58184">MAMRWQQWVWAGLAAGAVWSAGGAAVPVEPPAPPREFRAAWIATVRNLHWPSRPGLSSAQQQQELLQLLDAAARLGLNAVILQVRPAGDAFYASDKEPWSYYLTGEMGRPPEPYYDPLEFAIREAHARGLELHAWFNPFRVLVRAPTNPPVSSRHISRVRPEWVRSYGPYLWLDPGEPGVTDYVIETVLDVVRRYDVDGVHFDDYFYPYPEKDSAGRPLPFPDERSWAQRDAADGPDRDTWRRQNVDRFVERLYRAVKEARPTVKVGISPFGIWRPDHPRGVRGLDAYAVLYADARKWLQQGWLDYCAPQLYWPTTAREQPFVPLLEWWEGQNTRHRHLWPGLNTARGSDWGAEEILKQIQSVRRTTGHAAGHIHWHLPGLLRQTNLVQALLRGPYARAALVPEASWLPGRPPDQPRLEVGTESGSRRVHLHWNAGTNATVRFWYLQVLQANGWTSRRLDGNTRSAVWDDARAVALVAVGPDGRTSPAAVWRRPADRTRSPSAGSAGRKEAGR</sequence>
<feature type="domain" description="Glycosyl hydrolase-like 10" evidence="3">
    <location>
        <begin position="36"/>
        <end position="332"/>
    </location>
</feature>
<dbReference type="Pfam" id="PF02638">
    <property type="entry name" value="GHL10"/>
    <property type="match status" value="1"/>
</dbReference>
<reference evidence="4 5" key="1">
    <citation type="submission" date="2020-02" db="EMBL/GenBank/DDBJ databases">
        <title>Draft genome sequence of Limisphaera ngatamarikiensis NGM72.4T, a thermophilic Verrucomicrobia grouped in subdivision 3.</title>
        <authorList>
            <person name="Carere C.R."/>
            <person name="Steen J."/>
            <person name="Hugenholtz P."/>
            <person name="Stott M.B."/>
        </authorList>
    </citation>
    <scope>NUCLEOTIDE SEQUENCE [LARGE SCALE GENOMIC DNA]</scope>
    <source>
        <strain evidence="4 5">NGM72.4</strain>
    </source>
</reference>
<evidence type="ECO:0000256" key="2">
    <source>
        <dbReference type="SAM" id="MobiDB-lite"/>
    </source>
</evidence>